<name>H0E2V0_9ACTN</name>
<comment type="caution">
    <text evidence="3">The sequence shown here is derived from an EMBL/GenBank/DDBJ whole genome shotgun (WGS) entry which is preliminary data.</text>
</comment>
<gene>
    <name evidence="3" type="ORF">PAI11_11150</name>
</gene>
<feature type="chain" id="PRO_5003531138" description="SCP domain-containing protein" evidence="1">
    <location>
        <begin position="28"/>
        <end position="195"/>
    </location>
</feature>
<keyword evidence="1" id="KW-0732">Signal</keyword>
<feature type="signal peptide" evidence="1">
    <location>
        <begin position="1"/>
        <end position="27"/>
    </location>
</feature>
<dbReference type="Gene3D" id="3.40.33.10">
    <property type="entry name" value="CAP"/>
    <property type="match status" value="1"/>
</dbReference>
<dbReference type="PANTHER" id="PTHR31157:SF1">
    <property type="entry name" value="SCP DOMAIN-CONTAINING PROTEIN"/>
    <property type="match status" value="1"/>
</dbReference>
<dbReference type="Pfam" id="PF00188">
    <property type="entry name" value="CAP"/>
    <property type="match status" value="1"/>
</dbReference>
<organism evidence="3 4">
    <name type="scientific">Patulibacter medicamentivorans</name>
    <dbReference type="NCBI Taxonomy" id="1097667"/>
    <lineage>
        <taxon>Bacteria</taxon>
        <taxon>Bacillati</taxon>
        <taxon>Actinomycetota</taxon>
        <taxon>Thermoleophilia</taxon>
        <taxon>Solirubrobacterales</taxon>
        <taxon>Patulibacteraceae</taxon>
        <taxon>Patulibacter</taxon>
    </lineage>
</organism>
<dbReference type="CDD" id="cd05379">
    <property type="entry name" value="CAP_bacterial"/>
    <property type="match status" value="1"/>
</dbReference>
<dbReference type="RefSeq" id="WP_007571852.1">
    <property type="nucleotide sequence ID" value="NZ_AGUD01000051.1"/>
</dbReference>
<dbReference type="PANTHER" id="PTHR31157">
    <property type="entry name" value="SCP DOMAIN-CONTAINING PROTEIN"/>
    <property type="match status" value="1"/>
</dbReference>
<proteinExistence type="predicted"/>
<evidence type="ECO:0000256" key="1">
    <source>
        <dbReference type="SAM" id="SignalP"/>
    </source>
</evidence>
<feature type="domain" description="SCP" evidence="2">
    <location>
        <begin position="64"/>
        <end position="178"/>
    </location>
</feature>
<dbReference type="AlphaFoldDB" id="H0E2V0"/>
<dbReference type="OrthoDB" id="68195at2"/>
<dbReference type="Proteomes" id="UP000005143">
    <property type="component" value="Unassembled WGS sequence"/>
</dbReference>
<protein>
    <recommendedName>
        <fullName evidence="2">SCP domain-containing protein</fullName>
    </recommendedName>
</protein>
<dbReference type="InterPro" id="IPR035940">
    <property type="entry name" value="CAP_sf"/>
</dbReference>
<evidence type="ECO:0000313" key="4">
    <source>
        <dbReference type="Proteomes" id="UP000005143"/>
    </source>
</evidence>
<sequence length="195" mass="20810">MTSLPHRLLLLLATAAIALVAATGASADARQTLKRVANQECPGANLVPDASNLSVVLDATSCLIDRERARSGVAGLSRRSVLRRMASGYARQMVQEGFFGHVTPAGASFGQRIAVSGYPPRRGAWRAGENLAWGTGPMATPRDVVRRWLASPPHRRNLLDRRFRETGIGIALGTPGTDSRGRPSATYVQELGARG</sequence>
<reference evidence="3 4" key="1">
    <citation type="journal article" date="2013" name="Biodegradation">
        <title>Quantitative proteomic analysis of ibuprofen-degrading Patulibacter sp. strain I11.</title>
        <authorList>
            <person name="Almeida B."/>
            <person name="Kjeldal H."/>
            <person name="Lolas I."/>
            <person name="Knudsen A.D."/>
            <person name="Carvalho G."/>
            <person name="Nielsen K.L."/>
            <person name="Barreto Crespo M.T."/>
            <person name="Stensballe A."/>
            <person name="Nielsen J.L."/>
        </authorList>
    </citation>
    <scope>NUCLEOTIDE SEQUENCE [LARGE SCALE GENOMIC DNA]</scope>
    <source>
        <strain evidence="3 4">I11</strain>
    </source>
</reference>
<dbReference type="InterPro" id="IPR014044">
    <property type="entry name" value="CAP_dom"/>
</dbReference>
<keyword evidence="4" id="KW-1185">Reference proteome</keyword>
<accession>H0E2V0</accession>
<dbReference type="EMBL" id="AGUD01000051">
    <property type="protein sequence ID" value="EHN12028.1"/>
    <property type="molecule type" value="Genomic_DNA"/>
</dbReference>
<evidence type="ECO:0000313" key="3">
    <source>
        <dbReference type="EMBL" id="EHN12028.1"/>
    </source>
</evidence>
<evidence type="ECO:0000259" key="2">
    <source>
        <dbReference type="Pfam" id="PF00188"/>
    </source>
</evidence>
<dbReference type="SUPFAM" id="SSF55797">
    <property type="entry name" value="PR-1-like"/>
    <property type="match status" value="1"/>
</dbReference>